<reference evidence="3 4" key="2">
    <citation type="submission" date="2019-04" db="EMBL/GenBank/DDBJ databases">
        <title>Complete Genome of UW386 and Higher Quality Genome of UW700.</title>
        <authorList>
            <person name="Jacobs J."/>
            <person name="Perez A."/>
            <person name="Steidl O."/>
            <person name="Allen C."/>
        </authorList>
    </citation>
    <scope>NUCLEOTIDE SEQUENCE [LARGE SCALE GENOMIC DNA]</scope>
    <source>
        <strain evidence="3 4">UW386</strain>
        <plasmid evidence="3">pUW386</plasmid>
        <plasmid evidence="4">puw386</plasmid>
    </source>
</reference>
<keyword evidence="3" id="KW-0614">Plasmid</keyword>
<dbReference type="PATRIC" id="fig|305.106.peg.3582"/>
<name>A0A0S4TUT2_RALSL</name>
<evidence type="ECO:0000313" key="2">
    <source>
        <dbReference type="EMBL" id="CUV13505.1"/>
    </source>
</evidence>
<evidence type="ECO:0000313" key="4">
    <source>
        <dbReference type="Proteomes" id="UP000310553"/>
    </source>
</evidence>
<dbReference type="AlphaFoldDB" id="A0A0S4TUT2"/>
<geneLocation type="plasmid" evidence="4">
    <name>puw386</name>
</geneLocation>
<evidence type="ECO:0000313" key="3">
    <source>
        <dbReference type="EMBL" id="QCX51530.1"/>
    </source>
</evidence>
<reference evidence="2" key="1">
    <citation type="submission" date="2015-10" db="EMBL/GenBank/DDBJ databases">
        <authorList>
            <person name="Gilbert D.G."/>
        </authorList>
    </citation>
    <scope>NUCLEOTIDE SEQUENCE</scope>
    <source>
        <strain evidence="2">Phyl III-seqv23</strain>
    </source>
</reference>
<organism evidence="2">
    <name type="scientific">Ralstonia solanacearum</name>
    <name type="common">Pseudomonas solanacearum</name>
    <dbReference type="NCBI Taxonomy" id="305"/>
    <lineage>
        <taxon>Bacteria</taxon>
        <taxon>Pseudomonadati</taxon>
        <taxon>Pseudomonadota</taxon>
        <taxon>Betaproteobacteria</taxon>
        <taxon>Burkholderiales</taxon>
        <taxon>Burkholderiaceae</taxon>
        <taxon>Ralstonia</taxon>
        <taxon>Ralstonia solanacearum species complex</taxon>
    </lineage>
</organism>
<sequence>MHQPLRSGVRSPLTRDDTPTQGAAYPQASAQVSGTRPAAASASTARERVEAALGEPEHEVQSSVHGACLPHERDQYVAEQGSGPRDNIEQAARDIESGLLDTDLHDTQGLECVVRERHAAGQCDPDRELANRTADAIERNRQMPGVPSGGTGERRR</sequence>
<accession>A0A0S4TUT2</accession>
<dbReference type="Proteomes" id="UP000310553">
    <property type="component" value="Plasmid pUW386"/>
</dbReference>
<dbReference type="EMBL" id="LN899819">
    <property type="protein sequence ID" value="CUV13505.1"/>
    <property type="molecule type" value="Genomic_DNA"/>
</dbReference>
<geneLocation type="plasmid" evidence="3">
    <name>pUW386</name>
</geneLocation>
<proteinExistence type="predicted"/>
<dbReference type="EMBL" id="CP039340">
    <property type="protein sequence ID" value="QCX51530.1"/>
    <property type="molecule type" value="Genomic_DNA"/>
</dbReference>
<feature type="region of interest" description="Disordered" evidence="1">
    <location>
        <begin position="134"/>
        <end position="156"/>
    </location>
</feature>
<feature type="compositionally biased region" description="Gly residues" evidence="1">
    <location>
        <begin position="147"/>
        <end position="156"/>
    </location>
</feature>
<feature type="compositionally biased region" description="Basic and acidic residues" evidence="1">
    <location>
        <begin position="45"/>
        <end position="60"/>
    </location>
</feature>
<gene>
    <name evidence="3" type="ORF">E7Z57_21095</name>
    <name evidence="2" type="ORF">RUN39_v1_590063</name>
</gene>
<protein>
    <submittedName>
        <fullName evidence="2">Conserved hypothethical protein</fullName>
    </submittedName>
</protein>
<evidence type="ECO:0000256" key="1">
    <source>
        <dbReference type="SAM" id="MobiDB-lite"/>
    </source>
</evidence>
<feature type="region of interest" description="Disordered" evidence="1">
    <location>
        <begin position="1"/>
        <end position="64"/>
    </location>
</feature>